<feature type="transmembrane region" description="Helical" evidence="1">
    <location>
        <begin position="89"/>
        <end position="110"/>
    </location>
</feature>
<accession>A0A6J4QJ25</accession>
<gene>
    <name evidence="2" type="ORF">AVDCRST_MAG37-1470</name>
</gene>
<keyword evidence="1" id="KW-0812">Transmembrane</keyword>
<proteinExistence type="predicted"/>
<reference evidence="2" key="1">
    <citation type="submission" date="2020-02" db="EMBL/GenBank/DDBJ databases">
        <authorList>
            <person name="Meier V. D."/>
        </authorList>
    </citation>
    <scope>NUCLEOTIDE SEQUENCE</scope>
    <source>
        <strain evidence="2">AVDCRST_MAG37</strain>
    </source>
</reference>
<feature type="transmembrane region" description="Helical" evidence="1">
    <location>
        <begin position="330"/>
        <end position="347"/>
    </location>
</feature>
<dbReference type="EMBL" id="CADCVD010000061">
    <property type="protein sequence ID" value="CAA9442071.1"/>
    <property type="molecule type" value="Genomic_DNA"/>
</dbReference>
<feature type="transmembrane region" description="Helical" evidence="1">
    <location>
        <begin position="200"/>
        <end position="222"/>
    </location>
</feature>
<sequence>MRIKTKLADRNVLISVAFLLVVPAVAHLLFSWRGFAPVDDGFTLAYSRRLLEGQVPHRDFIIIRPFLSPLIHTPFVLFGGDYTYWVSRLFVWFQFACISWIWVCLVDRVFDNPFNNVTKVFVALVSFAASVHYFVLTAWHTVDGIFLSSIGLWLLLIPRRTTGRGLGYLLVAAAYLCKQSFLFMAPLCVLLLGDWREKKYWLTITLPAAVYCGYLLVTGSFTEAILQMTSQSGVVSTGVGSYLNFGSLLGVFAGYSAMYLLSTHALPLLPPSRIRRYVGASVLTVVPALFVAAGLYRGSLATVSFGVIGMVFGALLYRASTGRTRDGDKMSLVSIALLLAWSASLSVGYNSPALFLGPLLTILAAFVYSRSGSPAPRLLQAASVIAGVAVLLSFGASRPYYIYREQPSSELTEPLDGVLAGGRLIYTNPNTYDFLIDLNDLTDEVSARNRKFAIIPDVPGYWVQSRQANPLPIDWPQPVELGNQYLVGRVTDDLEAQSGEVTVIVQKAHAFYLADGFVPLDEDQYPVVQYVRSHFTKTSETEFFELYE</sequence>
<feature type="transmembrane region" description="Helical" evidence="1">
    <location>
        <begin position="381"/>
        <end position="401"/>
    </location>
</feature>
<feature type="transmembrane region" description="Helical" evidence="1">
    <location>
        <begin position="168"/>
        <end position="193"/>
    </location>
</feature>
<dbReference type="AlphaFoldDB" id="A0A6J4QJ25"/>
<keyword evidence="1" id="KW-1133">Transmembrane helix</keyword>
<keyword evidence="1" id="KW-0472">Membrane</keyword>
<feature type="transmembrane region" description="Helical" evidence="1">
    <location>
        <begin position="274"/>
        <end position="293"/>
    </location>
</feature>
<name>A0A6J4QJ25_9ACTN</name>
<feature type="transmembrane region" description="Helical" evidence="1">
    <location>
        <begin position="299"/>
        <end position="318"/>
    </location>
</feature>
<protein>
    <recommendedName>
        <fullName evidence="3">Glycosyltransferase RgtA/B/C/D-like domain-containing protein</fullName>
    </recommendedName>
</protein>
<feature type="transmembrane region" description="Helical" evidence="1">
    <location>
        <begin position="242"/>
        <end position="262"/>
    </location>
</feature>
<feature type="transmembrane region" description="Helical" evidence="1">
    <location>
        <begin position="12"/>
        <end position="32"/>
    </location>
</feature>
<evidence type="ECO:0000256" key="1">
    <source>
        <dbReference type="SAM" id="Phobius"/>
    </source>
</evidence>
<evidence type="ECO:0000313" key="2">
    <source>
        <dbReference type="EMBL" id="CAA9442071.1"/>
    </source>
</evidence>
<evidence type="ECO:0008006" key="3">
    <source>
        <dbReference type="Google" id="ProtNLM"/>
    </source>
</evidence>
<organism evidence="2">
    <name type="scientific">uncultured Rubrobacteraceae bacterium</name>
    <dbReference type="NCBI Taxonomy" id="349277"/>
    <lineage>
        <taxon>Bacteria</taxon>
        <taxon>Bacillati</taxon>
        <taxon>Actinomycetota</taxon>
        <taxon>Rubrobacteria</taxon>
        <taxon>Rubrobacterales</taxon>
        <taxon>Rubrobacteraceae</taxon>
        <taxon>environmental samples</taxon>
    </lineage>
</organism>